<protein>
    <recommendedName>
        <fullName evidence="2">P-type phospholipid transporter</fullName>
        <ecNumber evidence="2">7.6.2.1</ecNumber>
    </recommendedName>
</protein>
<dbReference type="InterPro" id="IPR003593">
    <property type="entry name" value="AAA+_ATPase"/>
</dbReference>
<feature type="compositionally biased region" description="Low complexity" evidence="13">
    <location>
        <begin position="994"/>
        <end position="1004"/>
    </location>
</feature>
<feature type="domain" description="ABC transporter" evidence="15">
    <location>
        <begin position="604"/>
        <end position="835"/>
    </location>
</feature>
<feature type="transmembrane region" description="Helical" evidence="14">
    <location>
        <begin position="341"/>
        <end position="361"/>
    </location>
</feature>
<dbReference type="PROSITE" id="PS00211">
    <property type="entry name" value="ABC_TRANSPORTER_1"/>
    <property type="match status" value="1"/>
</dbReference>
<dbReference type="InterPro" id="IPR026082">
    <property type="entry name" value="ABCA"/>
</dbReference>
<dbReference type="Pfam" id="PF12698">
    <property type="entry name" value="ABC2_membrane_3"/>
    <property type="match status" value="1"/>
</dbReference>
<evidence type="ECO:0000313" key="17">
    <source>
        <dbReference type="Proteomes" id="UP001311232"/>
    </source>
</evidence>
<keyword evidence="7" id="KW-1278">Translocase</keyword>
<dbReference type="InterPro" id="IPR017871">
    <property type="entry name" value="ABC_transporter-like_CS"/>
</dbReference>
<dbReference type="EC" id="7.6.2.1" evidence="2"/>
<feature type="transmembrane region" description="Helical" evidence="14">
    <location>
        <begin position="1343"/>
        <end position="1365"/>
    </location>
</feature>
<dbReference type="GO" id="GO:0140326">
    <property type="term" value="F:ATPase-coupled intramembrane lipid transporter activity"/>
    <property type="evidence" value="ECO:0007669"/>
    <property type="project" value="UniProtKB-EC"/>
</dbReference>
<dbReference type="InterPro" id="IPR027417">
    <property type="entry name" value="P-loop_NTPase"/>
</dbReference>
<keyword evidence="6 16" id="KW-0067">ATP-binding</keyword>
<evidence type="ECO:0000256" key="13">
    <source>
        <dbReference type="SAM" id="MobiDB-lite"/>
    </source>
</evidence>
<dbReference type="Proteomes" id="UP001311232">
    <property type="component" value="Unassembled WGS sequence"/>
</dbReference>
<dbReference type="PROSITE" id="PS50893">
    <property type="entry name" value="ABC_TRANSPORTER_2"/>
    <property type="match status" value="2"/>
</dbReference>
<keyword evidence="10" id="KW-1015">Disulfide bond</keyword>
<feature type="transmembrane region" description="Helical" evidence="14">
    <location>
        <begin position="1542"/>
        <end position="1559"/>
    </location>
</feature>
<evidence type="ECO:0000256" key="6">
    <source>
        <dbReference type="ARBA" id="ARBA00022840"/>
    </source>
</evidence>
<dbReference type="CDD" id="cd03263">
    <property type="entry name" value="ABC_subfamily_A"/>
    <property type="match status" value="2"/>
</dbReference>
<dbReference type="GO" id="GO:0016020">
    <property type="term" value="C:membrane"/>
    <property type="evidence" value="ECO:0007669"/>
    <property type="project" value="UniProtKB-SubCell"/>
</dbReference>
<evidence type="ECO:0000256" key="5">
    <source>
        <dbReference type="ARBA" id="ARBA00022741"/>
    </source>
</evidence>
<keyword evidence="5" id="KW-0547">Nucleotide-binding</keyword>
<feature type="transmembrane region" description="Helical" evidence="14">
    <location>
        <begin position="381"/>
        <end position="406"/>
    </location>
</feature>
<evidence type="ECO:0000256" key="10">
    <source>
        <dbReference type="ARBA" id="ARBA00023157"/>
    </source>
</evidence>
<dbReference type="Pfam" id="PF23321">
    <property type="entry name" value="R1_ABCA1"/>
    <property type="match status" value="1"/>
</dbReference>
<dbReference type="GO" id="GO:0005548">
    <property type="term" value="F:phospholipid transporter activity"/>
    <property type="evidence" value="ECO:0007669"/>
    <property type="project" value="UniProtKB-ARBA"/>
</dbReference>
<keyword evidence="11" id="KW-0325">Glycoprotein</keyword>
<evidence type="ECO:0000256" key="9">
    <source>
        <dbReference type="ARBA" id="ARBA00023136"/>
    </source>
</evidence>
<dbReference type="FunFam" id="3.40.50.300:FF:000232">
    <property type="entry name" value="ATP-binding cassette, sub-family A (ABC1), member 1"/>
    <property type="match status" value="1"/>
</dbReference>
<evidence type="ECO:0000313" key="16">
    <source>
        <dbReference type="EMBL" id="KAK5622297.1"/>
    </source>
</evidence>
<keyword evidence="4 14" id="KW-0812">Transmembrane</keyword>
<feature type="transmembrane region" description="Helical" evidence="14">
    <location>
        <begin position="1395"/>
        <end position="1412"/>
    </location>
</feature>
<evidence type="ECO:0000256" key="1">
    <source>
        <dbReference type="ARBA" id="ARBA00004141"/>
    </source>
</evidence>
<dbReference type="PANTHER" id="PTHR19229:SF190">
    <property type="entry name" value="RETINAL-SPECIFIC PHOSPHOLIPID-TRANSPORTING ATPASE ABCA4"/>
    <property type="match status" value="1"/>
</dbReference>
<dbReference type="GO" id="GO:0140359">
    <property type="term" value="F:ABC-type transporter activity"/>
    <property type="evidence" value="ECO:0007669"/>
    <property type="project" value="InterPro"/>
</dbReference>
<feature type="domain" description="ABC transporter" evidence="15">
    <location>
        <begin position="1601"/>
        <end position="1833"/>
    </location>
</feature>
<dbReference type="GO" id="GO:0005524">
    <property type="term" value="F:ATP binding"/>
    <property type="evidence" value="ECO:0007669"/>
    <property type="project" value="UniProtKB-KW"/>
</dbReference>
<feature type="region of interest" description="Disordered" evidence="13">
    <location>
        <begin position="981"/>
        <end position="1004"/>
    </location>
</feature>
<evidence type="ECO:0000256" key="4">
    <source>
        <dbReference type="ARBA" id="ARBA00022692"/>
    </source>
</evidence>
<feature type="transmembrane region" description="Helical" evidence="14">
    <location>
        <begin position="1454"/>
        <end position="1479"/>
    </location>
</feature>
<evidence type="ECO:0000259" key="15">
    <source>
        <dbReference type="PROSITE" id="PS50893"/>
    </source>
</evidence>
<dbReference type="InterPro" id="IPR056264">
    <property type="entry name" value="R2_ABCA1-4-like"/>
</dbReference>
<evidence type="ECO:0000256" key="12">
    <source>
        <dbReference type="ARBA" id="ARBA00034036"/>
    </source>
</evidence>
<dbReference type="Pfam" id="PF00005">
    <property type="entry name" value="ABC_tran"/>
    <property type="match status" value="2"/>
</dbReference>
<evidence type="ECO:0000256" key="14">
    <source>
        <dbReference type="SAM" id="Phobius"/>
    </source>
</evidence>
<keyword evidence="17" id="KW-1185">Reference proteome</keyword>
<evidence type="ECO:0000256" key="7">
    <source>
        <dbReference type="ARBA" id="ARBA00022967"/>
    </source>
</evidence>
<reference evidence="16 17" key="1">
    <citation type="submission" date="2021-06" db="EMBL/GenBank/DDBJ databases">
        <authorList>
            <person name="Palmer J.M."/>
        </authorList>
    </citation>
    <scope>NUCLEOTIDE SEQUENCE [LARGE SCALE GENOMIC DNA]</scope>
    <source>
        <strain evidence="16 17">MEX-2019</strain>
        <tissue evidence="16">Muscle</tissue>
    </source>
</reference>
<dbReference type="FunFam" id="3.40.50.300:FF:000264">
    <property type="entry name" value="ATP-binding cassette, sub-family A (ABC1), member 1"/>
    <property type="match status" value="1"/>
</dbReference>
<accession>A0AAV9SLK0</accession>
<evidence type="ECO:0000256" key="3">
    <source>
        <dbReference type="ARBA" id="ARBA00022553"/>
    </source>
</evidence>
<evidence type="ECO:0000256" key="2">
    <source>
        <dbReference type="ARBA" id="ARBA00012189"/>
    </source>
</evidence>
<gene>
    <name evidence="16" type="primary">ABCA4_1</name>
    <name evidence="16" type="ORF">CRENBAI_006093</name>
</gene>
<dbReference type="SUPFAM" id="SSF52540">
    <property type="entry name" value="P-loop containing nucleoside triphosphate hydrolases"/>
    <property type="match status" value="2"/>
</dbReference>
<evidence type="ECO:0000256" key="11">
    <source>
        <dbReference type="ARBA" id="ARBA00023180"/>
    </source>
</evidence>
<keyword evidence="8 14" id="KW-1133">Transmembrane helix</keyword>
<feature type="transmembrane region" description="Helical" evidence="14">
    <location>
        <begin position="1424"/>
        <end position="1442"/>
    </location>
</feature>
<dbReference type="InterPro" id="IPR013525">
    <property type="entry name" value="ABC2_TM"/>
</dbReference>
<dbReference type="SMART" id="SM00382">
    <property type="entry name" value="AAA"/>
    <property type="match status" value="2"/>
</dbReference>
<feature type="transmembrane region" description="Helical" evidence="14">
    <location>
        <begin position="460"/>
        <end position="483"/>
    </location>
</feature>
<comment type="catalytic activity">
    <reaction evidence="12">
        <text>ATP + H2O + phospholipidSide 1 = ADP + phosphate + phospholipidSide 2.</text>
        <dbReference type="EC" id="7.6.2.1"/>
    </reaction>
</comment>
<dbReference type="EMBL" id="JAHHUM010000144">
    <property type="protein sequence ID" value="KAK5622297.1"/>
    <property type="molecule type" value="Genomic_DNA"/>
</dbReference>
<dbReference type="PANTHER" id="PTHR19229">
    <property type="entry name" value="ATP-BINDING CASSETTE TRANSPORTER SUBFAMILY A ABCA"/>
    <property type="match status" value="1"/>
</dbReference>
<dbReference type="InterPro" id="IPR003439">
    <property type="entry name" value="ABC_transporter-like_ATP-bd"/>
</dbReference>
<evidence type="ECO:0000256" key="8">
    <source>
        <dbReference type="ARBA" id="ARBA00022989"/>
    </source>
</evidence>
<organism evidence="16 17">
    <name type="scientific">Crenichthys baileyi</name>
    <name type="common">White River springfish</name>
    <dbReference type="NCBI Taxonomy" id="28760"/>
    <lineage>
        <taxon>Eukaryota</taxon>
        <taxon>Metazoa</taxon>
        <taxon>Chordata</taxon>
        <taxon>Craniata</taxon>
        <taxon>Vertebrata</taxon>
        <taxon>Euteleostomi</taxon>
        <taxon>Actinopterygii</taxon>
        <taxon>Neopterygii</taxon>
        <taxon>Teleostei</taxon>
        <taxon>Neoteleostei</taxon>
        <taxon>Acanthomorphata</taxon>
        <taxon>Ovalentaria</taxon>
        <taxon>Atherinomorphae</taxon>
        <taxon>Cyprinodontiformes</taxon>
        <taxon>Goodeidae</taxon>
        <taxon>Crenichthys</taxon>
    </lineage>
</organism>
<keyword evidence="3" id="KW-0597">Phosphoprotein</keyword>
<name>A0AAV9SLK0_9TELE</name>
<comment type="subcellular location">
    <subcellularLocation>
        <location evidence="1">Membrane</location>
        <topology evidence="1">Multi-pass membrane protein</topology>
    </subcellularLocation>
</comment>
<proteinExistence type="predicted"/>
<dbReference type="Gene3D" id="3.40.50.300">
    <property type="entry name" value="P-loop containing nucleotide triphosphate hydrolases"/>
    <property type="match status" value="2"/>
</dbReference>
<sequence>MQTIDCLTAAKTRGLSSSSGGDLALLFQAGGPSSFTQLMRRVCLVSVLVYTRELAFCNSLIQPWVQPHHKDVWNSVKPLLMGKILYTPDSPVVRKILKSANTTFEELERLQNMAKAWEEVGPQLWTFFHSSVQMNMIRDTLRNPTVMHFVDNSLVESKFTTKDILNFLHNGPEEEREEGMLILDWRNIFNFTDQIIRMFNQYGECISLDKFVAYTDESQMIHQALYLLEENKFWAGVVFMDMYPWTTSVPPHVKYKIRMDIDAVERTNKIRDRYWDPGPRADPMEDQRYLWGGFAYLQDMIEHGIIKLHTGNDWPLGVYVQQMPYPCYVDDLFMITLNRCFPMFMVLAWIYSVSMTVKSIVLEKELRLKETLKAMGVDNGVIWYTWFIDSFILMTVSTVLLTAIIMGGKDRLTKNMKLVASLLSPVAFGFGTEYLSRYEEQGLGLQWNTIRTSPLEKDTYSFLTSILMMVFDAILYGILAWYLDNVFPGQYGIGRPFYFPLQPSYWQKPAPSFIEMADQDSKKSEPENQDLDVESRCTLENCTGNGSASKKTCKHRNKRKRLERERELLKQQEQNPNQEEDDQKASNEDQLFFEPDPVSLVLGVQIQDLVKVFQGRSRPAINCLNISFYEGQITSFLGHNGAGKTTTLSILTGLYPPTSGTAYINGRDVTTDIDIIRTTMGMCPQYNILFNHLTVEEHILFYSLLKGRTPEEAQTEVENMLLDLELPHKRDEEAQNLSGGMQRKLSVAMAFVGGSKVVILDEPTSGVDPYSRRSIWDLLLKYRTGRTVILSTHHMDEADLLSDRIAIISQGQLCCCGSPLFLKNCFGVGFYLTLVRRIKDIRKRENECDCASDCSCSCSICTKYKDQSQNQLQHLDRVLEGDVDSITSLIHHHIPEAKLIETIGQELTYLLPNKGFKHRAYASLFRELEEMLADMGLSSFGISDTSLEEIFLKVTADGEAANNATTAEQWMLQGRQNGCKAGVGEDEENNGVNGASSDSSAGKGSRQVKGAALILKQFHALLVKRFHHAMRSRKDFLAQIVLPATFVLISLVFTLIVPPFGEYPSLTLTPWMYGQQFTFFSNERPFDPRMKHFADRLLNVPGLGTRCMQRELLGTLCNTSASDWEQPDVSPVVQNILQSPEWNQRNPSPSCQCSTGKKLTMMPICPIGAGGLPPRQRVEATGDIMLDLTNQNISDYLVKTYPSLIRTSLKSKYWVNEQRYGGLSVGGQLPILDVDAKGIQNVFHQLGRMLNITGGLYCRLALRDIGTFLHFMESEFNVKVWYNNKGWHAMVAFMNVANNAILRAFLPSFAKPVEYGITAINHPLNLTKEQLSEVTVLTTSVDAVVAICVIFAMSFIPASFVLYLIQERVTKAKHLQFVSGVSPFVYWVANFFWDMMNYFLSTAMVVGIFMAFDKKCYTSPTNLPALIALLLLYGWSVTPMMYPMSYVFNIPSTAYVSLSCINLFIGINSSAITFILELFENNRSLLTFNEWLKKLLLVFPHFCLGRGLIDMAMNQAVTDVYARFGEEYTKDPFRWDFVGKNIFFMLVEGFVYFTLNLLIQYRFFLDHWLPDYKQTVVQDEDDDVAEERQRIYMGGSKKDILQIRDLSKTYVGRKRAAVDRICVGVPTGECFGLLGVNGAGKTTTFKMLTGDTDVSFGEAAVAGYSILTEIRDVHQNMGYCPQFDAIDELLTGREHLYLYARLRGVPESEIPKVAEWGIQKLGLTEYAGCSAGTYSGGNKRKLSTAIAMIGCPALVLLDEPTTGMDPHSRRFLWNAIMSVIQDGRAVVLTSHSMEECEALCTRLAIMVNGTFKCLGTIQHLKYKFGDGYVVTMKIKAAKAGLSPELEPVESFMESSFPGCVQREKHYNTLQYEIASSSLARIFQLVVANKDRLSIEDYSVSQTTLDQVFVNFAKQQTGEEEDVMLHRRTARKDMKISPVKRK</sequence>
<comment type="caution">
    <text evidence="16">The sequence shown here is derived from an EMBL/GenBank/DDBJ whole genome shotgun (WGS) entry which is preliminary data.</text>
</comment>
<feature type="transmembrane region" description="Helical" evidence="14">
    <location>
        <begin position="1036"/>
        <end position="1057"/>
    </location>
</feature>
<keyword evidence="9 14" id="KW-0472">Membrane</keyword>
<dbReference type="GO" id="GO:0016887">
    <property type="term" value="F:ATP hydrolysis activity"/>
    <property type="evidence" value="ECO:0007669"/>
    <property type="project" value="InterPro"/>
</dbReference>